<dbReference type="Proteomes" id="UP000218231">
    <property type="component" value="Unassembled WGS sequence"/>
</dbReference>
<accession>A0A2A2M1D6</accession>
<evidence type="ECO:0000313" key="3">
    <source>
        <dbReference type="Proteomes" id="UP000218231"/>
    </source>
</evidence>
<keyword evidence="3" id="KW-1185">Reference proteome</keyword>
<dbReference type="EMBL" id="LIAE01006251">
    <property type="protein sequence ID" value="PAV92268.1"/>
    <property type="molecule type" value="Genomic_DNA"/>
</dbReference>
<comment type="caution">
    <text evidence="2">The sequence shown here is derived from an EMBL/GenBank/DDBJ whole genome shotgun (WGS) entry which is preliminary data.</text>
</comment>
<organism evidence="2 3">
    <name type="scientific">Diploscapter pachys</name>
    <dbReference type="NCBI Taxonomy" id="2018661"/>
    <lineage>
        <taxon>Eukaryota</taxon>
        <taxon>Metazoa</taxon>
        <taxon>Ecdysozoa</taxon>
        <taxon>Nematoda</taxon>
        <taxon>Chromadorea</taxon>
        <taxon>Rhabditida</taxon>
        <taxon>Rhabditina</taxon>
        <taxon>Rhabditomorpha</taxon>
        <taxon>Rhabditoidea</taxon>
        <taxon>Rhabditidae</taxon>
        <taxon>Diploscapter</taxon>
    </lineage>
</organism>
<gene>
    <name evidence="2" type="ORF">WR25_10447</name>
</gene>
<proteinExistence type="predicted"/>
<keyword evidence="1" id="KW-0175">Coiled coil</keyword>
<name>A0A2A2M1D6_9BILA</name>
<dbReference type="AlphaFoldDB" id="A0A2A2M1D6"/>
<reference evidence="2 3" key="1">
    <citation type="journal article" date="2017" name="Curr. Biol.">
        <title>Genome architecture and evolution of a unichromosomal asexual nematode.</title>
        <authorList>
            <person name="Fradin H."/>
            <person name="Zegar C."/>
            <person name="Gutwein M."/>
            <person name="Lucas J."/>
            <person name="Kovtun M."/>
            <person name="Corcoran D."/>
            <person name="Baugh L.R."/>
            <person name="Kiontke K."/>
            <person name="Gunsalus K."/>
            <person name="Fitch D.H."/>
            <person name="Piano F."/>
        </authorList>
    </citation>
    <scope>NUCLEOTIDE SEQUENCE [LARGE SCALE GENOMIC DNA]</scope>
    <source>
        <strain evidence="2">PF1309</strain>
    </source>
</reference>
<feature type="coiled-coil region" evidence="1">
    <location>
        <begin position="72"/>
        <end position="175"/>
    </location>
</feature>
<evidence type="ECO:0000256" key="1">
    <source>
        <dbReference type="SAM" id="Coils"/>
    </source>
</evidence>
<evidence type="ECO:0000313" key="2">
    <source>
        <dbReference type="EMBL" id="PAV92268.1"/>
    </source>
</evidence>
<sequence>MNEQPKSDELILLVEKQDGIISALQEEIELCREQLEIITNDRSIQLKDRNDAEVVELVKEAETRILSTIQTVDFLTAENEQLKLKLEELEKGSCDDKSSMSLSKLTEKLWQLEIEVEHSRNAEKLIKQEAEVERIRNKELIEELAIARRSRSDLENRMDLRNDELQEELRKTKQTAIGIFVMLYGIGFLKFSEVDLEKMTINLRGIVEIR</sequence>
<protein>
    <submittedName>
        <fullName evidence="2">Uncharacterized protein</fullName>
    </submittedName>
</protein>